<gene>
    <name evidence="3" type="ORF">RFI_16465</name>
</gene>
<sequence>MLSFLLKKKNSFVKGVGDIVVPMKLDIKLPLLLVNPKIKISSKDVYKVSVKTFNQSLGNEITKDQIIDKIYNGINALEIPAAYLFPDINAVLNIIKKQTGCLVSRMSGSGSTCFGIFKSEELAFAALNSLQKIYPEFWFYYELLEI</sequence>
<name>X6N4B3_RETFI</name>
<keyword evidence="1" id="KW-0547">Nucleotide-binding</keyword>
<evidence type="ECO:0000313" key="3">
    <source>
        <dbReference type="EMBL" id="ETO20753.1"/>
    </source>
</evidence>
<proteinExistence type="predicted"/>
<dbReference type="Gene3D" id="3.30.70.890">
    <property type="entry name" value="GHMP kinase, C-terminal domain"/>
    <property type="match status" value="1"/>
</dbReference>
<accession>X6N4B3</accession>
<evidence type="ECO:0000259" key="2">
    <source>
        <dbReference type="Pfam" id="PF08544"/>
    </source>
</evidence>
<dbReference type="PANTHER" id="PTHR43527:SF2">
    <property type="entry name" value="4-DIPHOSPHOCYTIDYL-2-C-METHYL-D-ERYTHRITOL KINASE, CHLOROPLASTIC"/>
    <property type="match status" value="1"/>
</dbReference>
<dbReference type="Proteomes" id="UP000023152">
    <property type="component" value="Unassembled WGS sequence"/>
</dbReference>
<dbReference type="AlphaFoldDB" id="X6N4B3"/>
<dbReference type="GO" id="GO:0000166">
    <property type="term" value="F:nucleotide binding"/>
    <property type="evidence" value="ECO:0007669"/>
    <property type="project" value="UniProtKB-KW"/>
</dbReference>
<dbReference type="InterPro" id="IPR036554">
    <property type="entry name" value="GHMP_kinase_C_sf"/>
</dbReference>
<dbReference type="EMBL" id="ASPP01012289">
    <property type="protein sequence ID" value="ETO20753.1"/>
    <property type="molecule type" value="Genomic_DNA"/>
</dbReference>
<dbReference type="SUPFAM" id="SSF55060">
    <property type="entry name" value="GHMP Kinase, C-terminal domain"/>
    <property type="match status" value="1"/>
</dbReference>
<organism evidence="3 4">
    <name type="scientific">Reticulomyxa filosa</name>
    <dbReference type="NCBI Taxonomy" id="46433"/>
    <lineage>
        <taxon>Eukaryota</taxon>
        <taxon>Sar</taxon>
        <taxon>Rhizaria</taxon>
        <taxon>Retaria</taxon>
        <taxon>Foraminifera</taxon>
        <taxon>Monothalamids</taxon>
        <taxon>Reticulomyxidae</taxon>
        <taxon>Reticulomyxa</taxon>
    </lineage>
</organism>
<dbReference type="InterPro" id="IPR013750">
    <property type="entry name" value="GHMP_kinase_C_dom"/>
</dbReference>
<evidence type="ECO:0000313" key="4">
    <source>
        <dbReference type="Proteomes" id="UP000023152"/>
    </source>
</evidence>
<dbReference type="PANTHER" id="PTHR43527">
    <property type="entry name" value="4-DIPHOSPHOCYTIDYL-2-C-METHYL-D-ERYTHRITOL KINASE, CHLOROPLASTIC"/>
    <property type="match status" value="1"/>
</dbReference>
<comment type="caution">
    <text evidence="3">The sequence shown here is derived from an EMBL/GenBank/DDBJ whole genome shotgun (WGS) entry which is preliminary data.</text>
</comment>
<keyword evidence="3" id="KW-0808">Transferase</keyword>
<reference evidence="3 4" key="1">
    <citation type="journal article" date="2013" name="Curr. Biol.">
        <title>The Genome of the Foraminiferan Reticulomyxa filosa.</title>
        <authorList>
            <person name="Glockner G."/>
            <person name="Hulsmann N."/>
            <person name="Schleicher M."/>
            <person name="Noegel A.A."/>
            <person name="Eichinger L."/>
            <person name="Gallinger C."/>
            <person name="Pawlowski J."/>
            <person name="Sierra R."/>
            <person name="Euteneuer U."/>
            <person name="Pillet L."/>
            <person name="Moustafa A."/>
            <person name="Platzer M."/>
            <person name="Groth M."/>
            <person name="Szafranski K."/>
            <person name="Schliwa M."/>
        </authorList>
    </citation>
    <scope>NUCLEOTIDE SEQUENCE [LARGE SCALE GENOMIC DNA]</scope>
</reference>
<keyword evidence="3" id="KW-0418">Kinase</keyword>
<dbReference type="OrthoDB" id="8121506at2759"/>
<feature type="domain" description="GHMP kinase C-terminal" evidence="2">
    <location>
        <begin position="74"/>
        <end position="135"/>
    </location>
</feature>
<protein>
    <submittedName>
        <fullName evidence="3">4-diphosphocytidyl-2C-methyl-D-erythritol kinase</fullName>
    </submittedName>
</protein>
<dbReference type="Pfam" id="PF08544">
    <property type="entry name" value="GHMP_kinases_C"/>
    <property type="match status" value="1"/>
</dbReference>
<evidence type="ECO:0000256" key="1">
    <source>
        <dbReference type="ARBA" id="ARBA00022741"/>
    </source>
</evidence>
<keyword evidence="4" id="KW-1185">Reference proteome</keyword>
<dbReference type="GO" id="GO:0050515">
    <property type="term" value="F:4-(cytidine 5'-diphospho)-2-C-methyl-D-erythritol kinase activity"/>
    <property type="evidence" value="ECO:0007669"/>
    <property type="project" value="TreeGrafter"/>
</dbReference>